<dbReference type="InterPro" id="IPR027392">
    <property type="entry name" value="TF_Znf"/>
</dbReference>
<reference evidence="2 3" key="1">
    <citation type="submission" date="2022-01" db="EMBL/GenBank/DDBJ databases">
        <title>Whole genome-based taxonomy of the Shewanellaceae.</title>
        <authorList>
            <person name="Martin-Rodriguez A.J."/>
        </authorList>
    </citation>
    <scope>NUCLEOTIDE SEQUENCE [LARGE SCALE GENOMIC DNA]</scope>
    <source>
        <strain evidence="2 3">DSM 17177</strain>
    </source>
</reference>
<organism evidence="2 3">
    <name type="scientific">Shewanella surugensis</name>
    <dbReference type="NCBI Taxonomy" id="212020"/>
    <lineage>
        <taxon>Bacteria</taxon>
        <taxon>Pseudomonadati</taxon>
        <taxon>Pseudomonadota</taxon>
        <taxon>Gammaproteobacteria</taxon>
        <taxon>Alteromonadales</taxon>
        <taxon>Shewanellaceae</taxon>
        <taxon>Shewanella</taxon>
    </lineage>
</organism>
<evidence type="ECO:0000259" key="1">
    <source>
        <dbReference type="Pfam" id="PF13453"/>
    </source>
</evidence>
<keyword evidence="3" id="KW-1185">Reference proteome</keyword>
<feature type="domain" description="Transcription factor zinc-finger" evidence="1">
    <location>
        <begin position="2"/>
        <end position="38"/>
    </location>
</feature>
<proteinExistence type="predicted"/>
<protein>
    <submittedName>
        <fullName evidence="2">Zf-TFIIB domain-containing protein</fullName>
    </submittedName>
</protein>
<dbReference type="EMBL" id="JAKIKS010000068">
    <property type="protein sequence ID" value="MCL1125954.1"/>
    <property type="molecule type" value="Genomic_DNA"/>
</dbReference>
<name>A0ABT0LE30_9GAMM</name>
<dbReference type="Pfam" id="PF13453">
    <property type="entry name" value="Zn_ribbon_TFIIB"/>
    <property type="match status" value="2"/>
</dbReference>
<sequence>MQCPRTKTLLSRVKVGGISIDYSTRCGGVFFDHHELQHFDEKQERRGEVLVEHLQDFYNPDVDVTPRIHCPKCSDIVMARHFYSPKNQIEVDSCPGCGGIWLDYGELKKIRQLFPTQAHRVQAAENFQEVFSQSPEYRVHIEQVEHKHAIGGRLRQFNECQSLLAFLI</sequence>
<dbReference type="Proteomes" id="UP001203423">
    <property type="component" value="Unassembled WGS sequence"/>
</dbReference>
<comment type="caution">
    <text evidence="2">The sequence shown here is derived from an EMBL/GenBank/DDBJ whole genome shotgun (WGS) entry which is preliminary data.</text>
</comment>
<gene>
    <name evidence="2" type="ORF">L2764_16115</name>
</gene>
<dbReference type="RefSeq" id="WP_248941287.1">
    <property type="nucleotide sequence ID" value="NZ_JAKIKS010000068.1"/>
</dbReference>
<accession>A0ABT0LE30</accession>
<evidence type="ECO:0000313" key="3">
    <source>
        <dbReference type="Proteomes" id="UP001203423"/>
    </source>
</evidence>
<evidence type="ECO:0000313" key="2">
    <source>
        <dbReference type="EMBL" id="MCL1125954.1"/>
    </source>
</evidence>
<feature type="domain" description="Transcription factor zinc-finger" evidence="1">
    <location>
        <begin position="69"/>
        <end position="110"/>
    </location>
</feature>